<comment type="caution">
    <text evidence="1">The sequence shown here is derived from an EMBL/GenBank/DDBJ whole genome shotgun (WGS) entry which is preliminary data.</text>
</comment>
<evidence type="ECO:0000313" key="2">
    <source>
        <dbReference type="Proteomes" id="UP000315677"/>
    </source>
</evidence>
<organism evidence="1 2">
    <name type="scientific">Pseudonocardia kunmingensis</name>
    <dbReference type="NCBI Taxonomy" id="630975"/>
    <lineage>
        <taxon>Bacteria</taxon>
        <taxon>Bacillati</taxon>
        <taxon>Actinomycetota</taxon>
        <taxon>Actinomycetes</taxon>
        <taxon>Pseudonocardiales</taxon>
        <taxon>Pseudonocardiaceae</taxon>
        <taxon>Pseudonocardia</taxon>
    </lineage>
</organism>
<dbReference type="EMBL" id="VFPA01000001">
    <property type="protein sequence ID" value="TQM16117.1"/>
    <property type="molecule type" value="Genomic_DNA"/>
</dbReference>
<protein>
    <submittedName>
        <fullName evidence="1">Uncharacterized protein</fullName>
    </submittedName>
</protein>
<name>A0A543E3F4_9PSEU</name>
<dbReference type="Proteomes" id="UP000315677">
    <property type="component" value="Unassembled WGS sequence"/>
</dbReference>
<dbReference type="OrthoDB" id="4526040at2"/>
<sequence>MSTGRGQELDGTHRIVVRPERGRLVGRSDPTPNGTLELDLVADGLLVTGNRTERTAPDGYYRGAVYHGILQLVLDPTGRSMTGRWLGPDRNFEIDSGRWVLQRAR</sequence>
<dbReference type="RefSeq" id="WP_142052920.1">
    <property type="nucleotide sequence ID" value="NZ_VFPA01000001.1"/>
</dbReference>
<proteinExistence type="predicted"/>
<dbReference type="AlphaFoldDB" id="A0A543E3F4"/>
<keyword evidence="2" id="KW-1185">Reference proteome</keyword>
<accession>A0A543E3F4</accession>
<reference evidence="1 2" key="1">
    <citation type="submission" date="2019-06" db="EMBL/GenBank/DDBJ databases">
        <title>Sequencing the genomes of 1000 actinobacteria strains.</title>
        <authorList>
            <person name="Klenk H.-P."/>
        </authorList>
    </citation>
    <scope>NUCLEOTIDE SEQUENCE [LARGE SCALE GENOMIC DNA]</scope>
    <source>
        <strain evidence="1 2">DSM 45301</strain>
    </source>
</reference>
<evidence type="ECO:0000313" key="1">
    <source>
        <dbReference type="EMBL" id="TQM16117.1"/>
    </source>
</evidence>
<gene>
    <name evidence="1" type="ORF">FB558_2920</name>
</gene>